<feature type="domain" description="Fibronectin type-III" evidence="9">
    <location>
        <begin position="79"/>
        <end position="171"/>
    </location>
</feature>
<dbReference type="SMART" id="SM00220">
    <property type="entry name" value="S_TKc"/>
    <property type="match status" value="1"/>
</dbReference>
<dbReference type="Gene3D" id="2.60.40.10">
    <property type="entry name" value="Immunoglobulins"/>
    <property type="match status" value="2"/>
</dbReference>
<proteinExistence type="predicted"/>
<dbReference type="SUPFAM" id="SSF48726">
    <property type="entry name" value="Immunoglobulin"/>
    <property type="match status" value="1"/>
</dbReference>
<dbReference type="GO" id="GO:0004674">
    <property type="term" value="F:protein serine/threonine kinase activity"/>
    <property type="evidence" value="ECO:0007669"/>
    <property type="project" value="UniProtKB-KW"/>
</dbReference>
<evidence type="ECO:0000313" key="10">
    <source>
        <dbReference type="EMBL" id="CAD7282858.1"/>
    </source>
</evidence>
<dbReference type="Gene3D" id="3.30.200.20">
    <property type="entry name" value="Phosphorylase Kinase, domain 1"/>
    <property type="match status" value="1"/>
</dbReference>
<feature type="domain" description="Protein kinase" evidence="8">
    <location>
        <begin position="213"/>
        <end position="470"/>
    </location>
</feature>
<feature type="compositionally biased region" description="Polar residues" evidence="7">
    <location>
        <begin position="694"/>
        <end position="705"/>
    </location>
</feature>
<keyword evidence="5 6" id="KW-0067">ATP-binding</keyword>
<evidence type="ECO:0008006" key="12">
    <source>
        <dbReference type="Google" id="ProtNLM"/>
    </source>
</evidence>
<keyword evidence="3 6" id="KW-0547">Nucleotide-binding</keyword>
<dbReference type="Proteomes" id="UP000678499">
    <property type="component" value="Unassembled WGS sequence"/>
</dbReference>
<evidence type="ECO:0000256" key="6">
    <source>
        <dbReference type="PROSITE-ProRule" id="PRU10141"/>
    </source>
</evidence>
<dbReference type="InterPro" id="IPR003961">
    <property type="entry name" value="FN3_dom"/>
</dbReference>
<dbReference type="EMBL" id="OA886463">
    <property type="protein sequence ID" value="CAD7282858.1"/>
    <property type="molecule type" value="Genomic_DNA"/>
</dbReference>
<dbReference type="Gene3D" id="1.10.510.10">
    <property type="entry name" value="Transferase(Phosphotransferase) domain 1"/>
    <property type="match status" value="1"/>
</dbReference>
<feature type="binding site" evidence="6">
    <location>
        <position position="242"/>
    </location>
    <ligand>
        <name>ATP</name>
        <dbReference type="ChEBI" id="CHEBI:30616"/>
    </ligand>
</feature>
<keyword evidence="11" id="KW-1185">Reference proteome</keyword>
<evidence type="ECO:0000256" key="4">
    <source>
        <dbReference type="ARBA" id="ARBA00022777"/>
    </source>
</evidence>
<dbReference type="Pfam" id="PF00069">
    <property type="entry name" value="Pkinase"/>
    <property type="match status" value="1"/>
</dbReference>
<evidence type="ECO:0000259" key="8">
    <source>
        <dbReference type="PROSITE" id="PS50011"/>
    </source>
</evidence>
<dbReference type="FunFam" id="1.10.510.10:FF:000175">
    <property type="entry name" value="Myosin light chain kinase, smooth muscle"/>
    <property type="match status" value="1"/>
</dbReference>
<dbReference type="PANTHER" id="PTHR24342:SF20">
    <property type="entry name" value="MYOSIN LIGHT CHAIN KINASE, SMOOTH MUSCLE"/>
    <property type="match status" value="1"/>
</dbReference>
<dbReference type="CDD" id="cd00063">
    <property type="entry name" value="FN3"/>
    <property type="match status" value="1"/>
</dbReference>
<reference evidence="10" key="1">
    <citation type="submission" date="2020-11" db="EMBL/GenBank/DDBJ databases">
        <authorList>
            <person name="Tran Van P."/>
        </authorList>
    </citation>
    <scope>NUCLEOTIDE SEQUENCE</scope>
</reference>
<dbReference type="Pfam" id="PF07679">
    <property type="entry name" value="I-set"/>
    <property type="match status" value="1"/>
</dbReference>
<dbReference type="InterPro" id="IPR000719">
    <property type="entry name" value="Prot_kinase_dom"/>
</dbReference>
<dbReference type="PROSITE" id="PS50853">
    <property type="entry name" value="FN3"/>
    <property type="match status" value="1"/>
</dbReference>
<dbReference type="SMART" id="SM00060">
    <property type="entry name" value="FN3"/>
    <property type="match status" value="1"/>
</dbReference>
<evidence type="ECO:0000256" key="5">
    <source>
        <dbReference type="ARBA" id="ARBA00022840"/>
    </source>
</evidence>
<keyword evidence="1" id="KW-0723">Serine/threonine-protein kinase</keyword>
<feature type="region of interest" description="Disordered" evidence="7">
    <location>
        <begin position="720"/>
        <end position="740"/>
    </location>
</feature>
<dbReference type="OrthoDB" id="10260894at2759"/>
<evidence type="ECO:0000256" key="2">
    <source>
        <dbReference type="ARBA" id="ARBA00022679"/>
    </source>
</evidence>
<dbReference type="InterPro" id="IPR036116">
    <property type="entry name" value="FN3_sf"/>
</dbReference>
<evidence type="ECO:0000256" key="3">
    <source>
        <dbReference type="ARBA" id="ARBA00022741"/>
    </source>
</evidence>
<evidence type="ECO:0000256" key="7">
    <source>
        <dbReference type="SAM" id="MobiDB-lite"/>
    </source>
</evidence>
<dbReference type="GO" id="GO:0030154">
    <property type="term" value="P:cell differentiation"/>
    <property type="evidence" value="ECO:0007669"/>
    <property type="project" value="UniProtKB-ARBA"/>
</dbReference>
<evidence type="ECO:0000259" key="9">
    <source>
        <dbReference type="PROSITE" id="PS50853"/>
    </source>
</evidence>
<accession>A0A7R9BWC4</accession>
<keyword evidence="2" id="KW-0808">Transferase</keyword>
<evidence type="ECO:0000313" key="11">
    <source>
        <dbReference type="Proteomes" id="UP000678499"/>
    </source>
</evidence>
<dbReference type="InterPro" id="IPR013098">
    <property type="entry name" value="Ig_I-set"/>
</dbReference>
<evidence type="ECO:0000256" key="1">
    <source>
        <dbReference type="ARBA" id="ARBA00022527"/>
    </source>
</evidence>
<dbReference type="SUPFAM" id="SSF49265">
    <property type="entry name" value="Fibronectin type III"/>
    <property type="match status" value="1"/>
</dbReference>
<dbReference type="InterPro" id="IPR011009">
    <property type="entry name" value="Kinase-like_dom_sf"/>
</dbReference>
<dbReference type="AlphaFoldDB" id="A0A7R9BWC4"/>
<gene>
    <name evidence="10" type="ORF">NMOB1V02_LOCUS10476</name>
</gene>
<dbReference type="InterPro" id="IPR036179">
    <property type="entry name" value="Ig-like_dom_sf"/>
</dbReference>
<feature type="region of interest" description="Disordered" evidence="7">
    <location>
        <begin position="684"/>
        <end position="705"/>
    </location>
</feature>
<name>A0A7R9BWC4_9CRUS</name>
<feature type="region of interest" description="Disordered" evidence="7">
    <location>
        <begin position="172"/>
        <end position="196"/>
    </location>
</feature>
<dbReference type="Pfam" id="PF00041">
    <property type="entry name" value="fn3"/>
    <property type="match status" value="1"/>
</dbReference>
<dbReference type="GO" id="GO:0035556">
    <property type="term" value="P:intracellular signal transduction"/>
    <property type="evidence" value="ECO:0007669"/>
    <property type="project" value="TreeGrafter"/>
</dbReference>
<dbReference type="GO" id="GO:0009653">
    <property type="term" value="P:anatomical structure morphogenesis"/>
    <property type="evidence" value="ECO:0007669"/>
    <property type="project" value="UniProtKB-ARBA"/>
</dbReference>
<protein>
    <recommendedName>
        <fullName evidence="12">Myosin light chain kinase, smooth muscle</fullName>
    </recommendedName>
</protein>
<dbReference type="EMBL" id="CAJPEX010004426">
    <property type="protein sequence ID" value="CAG0923010.1"/>
    <property type="molecule type" value="Genomic_DNA"/>
</dbReference>
<dbReference type="GO" id="GO:0005634">
    <property type="term" value="C:nucleus"/>
    <property type="evidence" value="ECO:0007669"/>
    <property type="project" value="TreeGrafter"/>
</dbReference>
<organism evidence="10">
    <name type="scientific">Notodromas monacha</name>
    <dbReference type="NCBI Taxonomy" id="399045"/>
    <lineage>
        <taxon>Eukaryota</taxon>
        <taxon>Metazoa</taxon>
        <taxon>Ecdysozoa</taxon>
        <taxon>Arthropoda</taxon>
        <taxon>Crustacea</taxon>
        <taxon>Oligostraca</taxon>
        <taxon>Ostracoda</taxon>
        <taxon>Podocopa</taxon>
        <taxon>Podocopida</taxon>
        <taxon>Cypridocopina</taxon>
        <taxon>Cypridoidea</taxon>
        <taxon>Cyprididae</taxon>
        <taxon>Notodromas</taxon>
    </lineage>
</organism>
<keyword evidence="4" id="KW-0418">Kinase</keyword>
<dbReference type="GO" id="GO:0043065">
    <property type="term" value="P:positive regulation of apoptotic process"/>
    <property type="evidence" value="ECO:0007669"/>
    <property type="project" value="TreeGrafter"/>
</dbReference>
<dbReference type="InterPro" id="IPR017441">
    <property type="entry name" value="Protein_kinase_ATP_BS"/>
</dbReference>
<dbReference type="PROSITE" id="PS00108">
    <property type="entry name" value="PROTEIN_KINASE_ST"/>
    <property type="match status" value="1"/>
</dbReference>
<dbReference type="SUPFAM" id="SSF56112">
    <property type="entry name" value="Protein kinase-like (PK-like)"/>
    <property type="match status" value="1"/>
</dbReference>
<dbReference type="InterPro" id="IPR013783">
    <property type="entry name" value="Ig-like_fold"/>
</dbReference>
<dbReference type="CDD" id="cd14103">
    <property type="entry name" value="STKc_MLCK"/>
    <property type="match status" value="1"/>
</dbReference>
<dbReference type="PROSITE" id="PS50011">
    <property type="entry name" value="PROTEIN_KINASE_DOM"/>
    <property type="match status" value="1"/>
</dbReference>
<dbReference type="InterPro" id="IPR008271">
    <property type="entry name" value="Ser/Thr_kinase_AS"/>
</dbReference>
<dbReference type="PROSITE" id="PS00107">
    <property type="entry name" value="PROTEIN_KINASE_ATP"/>
    <property type="match status" value="1"/>
</dbReference>
<dbReference type="GO" id="GO:0005524">
    <property type="term" value="F:ATP binding"/>
    <property type="evidence" value="ECO:0007669"/>
    <property type="project" value="UniProtKB-UniRule"/>
</dbReference>
<feature type="non-terminal residue" evidence="10">
    <location>
        <position position="1"/>
    </location>
</feature>
<sequence length="849" mass="93645">GKEVLTDGSRVFVDTFNGVSTLSIESVTSDDSGKYLITVENCAGGHSAFASLAVEGAPDPPAAQPSLVNIIRENCREDNNADDVVDGDETYSATISWYGPAFDGGSVVTGYTLEVKRNNEAWVVLEKNYQFTSYIISGLTPGTSFVVRVRAENIHGCSEPGRESPFVSIPSKSAPAMMPSVGPESEVAEEKEPEAPRKSFVNIAPGEEFADNYDVLDELGRGRFGTVYKVVQKQNKNNFAAKFVKCLKLKDKEKVKEEIHIMNSLKAHPRLLLLTAAFERQRDFIMVTEYIRGGELFERVVADDFTLTERDCILFTRQICDGVAFMHKNCVVHLDLKPENILCVSPQSHDVKIIDFGLARELEPDGEPVRVMFGTPEFIAPEVIAYDPISFASDMWSVGVVTYVLLSGLSPFMGETDAETYANITRAEFDFDDESFSSISEDAKDFISGLLVKKPSKRLTAARCLSHPWLAQTEKTMNSFKLPTDKLKKFIIRRKWQKTGKAILALGRMTHLRRASESRRGSQEHLSAVSEENLSTLKSWRNPILQLTSIGGSAPGSPNASERRKKYYLQRSQGICPSSSIESLRSSSPIVDVRDKRWHWRKGFVGMEDVKNASVRTFSGMSLPDRMPSDASPNIVRHELLRRGLRDNILKPHVARESFTPDPTEKASIFPQLTSSSHAYHKKSASVVSDRSDSGISDCSSATSSHPSMHVCRETSILETDEEEDWDRTTTGLSWPTKPMSFIDEGVEGSPGIADEFGAGCREADCGSPGAQCADADAVYGRLTGSDQLVGDHISDNCDIPSTVFSPVSTPQHSSAELQGRKIGKGSLVSMRRMEFQVSLNPTHTRSPR</sequence>
<dbReference type="PANTHER" id="PTHR24342">
    <property type="entry name" value="SERINE/THREONINE-PROTEIN KINASE 17"/>
    <property type="match status" value="1"/>
</dbReference>